<dbReference type="AlphaFoldDB" id="A0A7S9KK16"/>
<dbReference type="PANTHER" id="PTHR45982:SF1">
    <property type="entry name" value="REGULATOR OF CHROMOSOME CONDENSATION"/>
    <property type="match status" value="1"/>
</dbReference>
<dbReference type="SUPFAM" id="SSF50985">
    <property type="entry name" value="RCC1/BLIP-II"/>
    <property type="match status" value="1"/>
</dbReference>
<dbReference type="Gene3D" id="2.130.10.30">
    <property type="entry name" value="Regulator of chromosome condensation 1/beta-lactamase-inhibitor protein II"/>
    <property type="match status" value="1"/>
</dbReference>
<dbReference type="GO" id="GO:0005737">
    <property type="term" value="C:cytoplasm"/>
    <property type="evidence" value="ECO:0007669"/>
    <property type="project" value="TreeGrafter"/>
</dbReference>
<dbReference type="PANTHER" id="PTHR45982">
    <property type="entry name" value="REGULATOR OF CHROMOSOME CONDENSATION"/>
    <property type="match status" value="1"/>
</dbReference>
<reference evidence="2 3" key="1">
    <citation type="journal article" date="2018" name="PLoS Genet.">
        <title>Repeat elements organise 3D genome structure and mediate transcription in the filamentous fungus Epichloe festucae.</title>
        <authorList>
            <person name="Winter D.J."/>
            <person name="Ganley A.R.D."/>
            <person name="Young C.A."/>
            <person name="Liachko I."/>
            <person name="Schardl C.L."/>
            <person name="Dupont P.Y."/>
            <person name="Berry D."/>
            <person name="Ram A."/>
            <person name="Scott B."/>
            <person name="Cox M.P."/>
        </authorList>
    </citation>
    <scope>NUCLEOTIDE SEQUENCE [LARGE SCALE GENOMIC DNA]</scope>
    <source>
        <strain evidence="2 3">Fl1</strain>
    </source>
</reference>
<keyword evidence="3" id="KW-1185">Reference proteome</keyword>
<protein>
    <submittedName>
        <fullName evidence="2">Uncharacterized protein</fullName>
    </submittedName>
</protein>
<dbReference type="GO" id="GO:0005085">
    <property type="term" value="F:guanyl-nucleotide exchange factor activity"/>
    <property type="evidence" value="ECO:0007669"/>
    <property type="project" value="TreeGrafter"/>
</dbReference>
<dbReference type="InterPro" id="IPR000408">
    <property type="entry name" value="Reg_chr_condens"/>
</dbReference>
<dbReference type="InterPro" id="IPR051553">
    <property type="entry name" value="Ran_GTPase-activating"/>
</dbReference>
<dbReference type="Pfam" id="PF13540">
    <property type="entry name" value="RCC1_2"/>
    <property type="match status" value="1"/>
</dbReference>
<dbReference type="PROSITE" id="PS50012">
    <property type="entry name" value="RCC1_3"/>
    <property type="match status" value="2"/>
</dbReference>
<evidence type="ECO:0000313" key="2">
    <source>
        <dbReference type="EMBL" id="QPG93683.1"/>
    </source>
</evidence>
<proteinExistence type="predicted"/>
<sequence>MDLFAAGFNAWNQLRFGDELVDSDPEDVSAFSKVLTDHVVERPRAGLHYTLVRGHTGYHVAGTGFVTESVNLDHIGTTFVAGNGLTLSTMTLENSAGTQSDDPEALSQFGLVKYTSHEDFKVGKRPTTLPCESQVRQVAVYEAGFAVLFQDGTVATLGDARYQECLARDITQESAANNLGLVPDLMSLGDPVKHITASGYVLAALTESGSVYVWGRNSGGTKRQGSSVFEELSGIPNYWEVGGGLDVQDFALGESHAIALTTDGGVYVIGANRNGQLGLGQGRGHDEREWSQVELELPASHHVVGVAAGPRSSFIITAQK</sequence>
<organism evidence="2 3">
    <name type="scientific">Epichloe festucae (strain Fl1)</name>
    <dbReference type="NCBI Taxonomy" id="877507"/>
    <lineage>
        <taxon>Eukaryota</taxon>
        <taxon>Fungi</taxon>
        <taxon>Dikarya</taxon>
        <taxon>Ascomycota</taxon>
        <taxon>Pezizomycotina</taxon>
        <taxon>Sordariomycetes</taxon>
        <taxon>Hypocreomycetidae</taxon>
        <taxon>Hypocreales</taxon>
        <taxon>Clavicipitaceae</taxon>
        <taxon>Epichloe</taxon>
    </lineage>
</organism>
<gene>
    <name evidence="2" type="ORF">C2857_001699</name>
</gene>
<evidence type="ECO:0000256" key="1">
    <source>
        <dbReference type="PROSITE-ProRule" id="PRU00235"/>
    </source>
</evidence>
<evidence type="ECO:0000313" key="3">
    <source>
        <dbReference type="Proteomes" id="UP000594364"/>
    </source>
</evidence>
<feature type="repeat" description="RCC1" evidence="1">
    <location>
        <begin position="209"/>
        <end position="263"/>
    </location>
</feature>
<dbReference type="Proteomes" id="UP000594364">
    <property type="component" value="Chromosome 1"/>
</dbReference>
<dbReference type="InterPro" id="IPR009091">
    <property type="entry name" value="RCC1/BLIP-II"/>
</dbReference>
<name>A0A7S9KK16_EPIFF</name>
<accession>A0A7S9KK16</accession>
<feature type="repeat" description="RCC1" evidence="1">
    <location>
        <begin position="264"/>
        <end position="319"/>
    </location>
</feature>
<dbReference type="EMBL" id="CP031385">
    <property type="protein sequence ID" value="QPG93683.1"/>
    <property type="molecule type" value="Genomic_DNA"/>
</dbReference>
<dbReference type="OrthoDB" id="5370059at2759"/>